<dbReference type="Pfam" id="PF02826">
    <property type="entry name" value="2-Hacid_dh_C"/>
    <property type="match status" value="1"/>
</dbReference>
<dbReference type="SUPFAM" id="SSF51735">
    <property type="entry name" value="NAD(P)-binding Rossmann-fold domains"/>
    <property type="match status" value="1"/>
</dbReference>
<evidence type="ECO:0000256" key="3">
    <source>
        <dbReference type="ARBA" id="ARBA00023002"/>
    </source>
</evidence>
<keyword evidence="3 5" id="KW-0560">Oxidoreductase</keyword>
<comment type="caution">
    <text evidence="8">The sequence shown here is derived from an EMBL/GenBank/DDBJ whole genome shotgun (WGS) entry which is preliminary data.</text>
</comment>
<protein>
    <submittedName>
        <fullName evidence="8">Hydroxyacid dehydrogenase</fullName>
    </submittedName>
</protein>
<dbReference type="InterPro" id="IPR006139">
    <property type="entry name" value="D-isomer_2_OHA_DH_cat_dom"/>
</dbReference>
<comment type="similarity">
    <text evidence="1 5">Belongs to the D-isomer specific 2-hydroxyacid dehydrogenase family.</text>
</comment>
<dbReference type="InterPro" id="IPR006140">
    <property type="entry name" value="D-isomer_DH_NAD-bd"/>
</dbReference>
<dbReference type="PANTHER" id="PTHR42789">
    <property type="entry name" value="D-ISOMER SPECIFIC 2-HYDROXYACID DEHYDROGENASE FAMILY PROTEIN (AFU_ORTHOLOGUE AFUA_6G10090)"/>
    <property type="match status" value="1"/>
</dbReference>
<reference evidence="8" key="1">
    <citation type="journal article" date="2020" name="mSystems">
        <title>Genome- and Community-Level Interaction Insights into Carbon Utilization and Element Cycling Functions of Hydrothermarchaeota in Hydrothermal Sediment.</title>
        <authorList>
            <person name="Zhou Z."/>
            <person name="Liu Y."/>
            <person name="Xu W."/>
            <person name="Pan J."/>
            <person name="Luo Z.H."/>
            <person name="Li M."/>
        </authorList>
    </citation>
    <scope>NUCLEOTIDE SEQUENCE [LARGE SCALE GENOMIC DNA]</scope>
    <source>
        <strain evidence="8">SpSt-618</strain>
    </source>
</reference>
<evidence type="ECO:0000259" key="6">
    <source>
        <dbReference type="Pfam" id="PF00389"/>
    </source>
</evidence>
<name>A0A7J3I723_9CREN</name>
<keyword evidence="2" id="KW-0028">Amino-acid biosynthesis</keyword>
<evidence type="ECO:0000313" key="8">
    <source>
        <dbReference type="EMBL" id="HGN36528.1"/>
    </source>
</evidence>
<dbReference type="InterPro" id="IPR029752">
    <property type="entry name" value="D-isomer_DH_CS1"/>
</dbReference>
<dbReference type="FunFam" id="3.40.50.720:FF:000462">
    <property type="entry name" value="Glyoxylate reductase (NADP+)"/>
    <property type="match status" value="1"/>
</dbReference>
<evidence type="ECO:0000256" key="5">
    <source>
        <dbReference type="RuleBase" id="RU003719"/>
    </source>
</evidence>
<organism evidence="8">
    <name type="scientific">Ignisphaera aggregans</name>
    <dbReference type="NCBI Taxonomy" id="334771"/>
    <lineage>
        <taxon>Archaea</taxon>
        <taxon>Thermoproteota</taxon>
        <taxon>Thermoprotei</taxon>
        <taxon>Desulfurococcales</taxon>
        <taxon>Desulfurococcaceae</taxon>
        <taxon>Ignisphaera</taxon>
    </lineage>
</organism>
<keyword evidence="4" id="KW-0520">NAD</keyword>
<dbReference type="PROSITE" id="PS00671">
    <property type="entry name" value="D_2_HYDROXYACID_DH_3"/>
    <property type="match status" value="1"/>
</dbReference>
<dbReference type="InterPro" id="IPR029753">
    <property type="entry name" value="D-isomer_DH_CS"/>
</dbReference>
<dbReference type="AlphaFoldDB" id="A0A7J3I723"/>
<dbReference type="Gene3D" id="3.40.50.720">
    <property type="entry name" value="NAD(P)-binding Rossmann-like Domain"/>
    <property type="match status" value="2"/>
</dbReference>
<feature type="domain" description="D-isomer specific 2-hydroxyacid dehydrogenase catalytic" evidence="6">
    <location>
        <begin position="5"/>
        <end position="323"/>
    </location>
</feature>
<dbReference type="InterPro" id="IPR050857">
    <property type="entry name" value="D-2-hydroxyacid_DH"/>
</dbReference>
<proteinExistence type="inferred from homology"/>
<evidence type="ECO:0000256" key="2">
    <source>
        <dbReference type="ARBA" id="ARBA00022605"/>
    </source>
</evidence>
<evidence type="ECO:0000256" key="4">
    <source>
        <dbReference type="ARBA" id="ARBA00023027"/>
    </source>
</evidence>
<dbReference type="GO" id="GO:0016616">
    <property type="term" value="F:oxidoreductase activity, acting on the CH-OH group of donors, NAD or NADP as acceptor"/>
    <property type="evidence" value="ECO:0007669"/>
    <property type="project" value="InterPro"/>
</dbReference>
<feature type="domain" description="D-isomer specific 2-hydroxyacid dehydrogenase NAD-binding" evidence="7">
    <location>
        <begin position="110"/>
        <end position="291"/>
    </location>
</feature>
<gene>
    <name evidence="8" type="ORF">ENT87_03140</name>
</gene>
<dbReference type="CDD" id="cd12173">
    <property type="entry name" value="PGDH_4"/>
    <property type="match status" value="1"/>
</dbReference>
<dbReference type="SUPFAM" id="SSF52283">
    <property type="entry name" value="Formate/glycerate dehydrogenase catalytic domain-like"/>
    <property type="match status" value="1"/>
</dbReference>
<sequence length="337" mass="37582">MEFKVVVTAPIHRDGIDLMNSIAKVVVLDTPPPSEDELIRYVVDADALIATLGIEPVTRRVIEQSTKLKIVARHGVGYNNVDVDAATEYGVWVTITPVEELLDAVADHAFALLLCISRNVCRADKFVKSRQWTMDSITKLATTFAGVGLRGKTIGIIGLGRIGQRIAERAKGFKMRIVYYDIVRKMEAEEQGIEYRKLDDLLIESDFIVIAVPLTEQTKGMIGEREISLMKSTAYIINIARGGVIDQGALYRALKEGRIAGAALDVFQQEPIPFDDPILELENTILTPHIAWLTNECRRAMAITVAEEVVRVLRGEDPKHPVNPKVRDVLKMKKKIR</sequence>
<evidence type="ECO:0000259" key="7">
    <source>
        <dbReference type="Pfam" id="PF02826"/>
    </source>
</evidence>
<dbReference type="EMBL" id="DTAI01000087">
    <property type="protein sequence ID" value="HGN36528.1"/>
    <property type="molecule type" value="Genomic_DNA"/>
</dbReference>
<evidence type="ECO:0000256" key="1">
    <source>
        <dbReference type="ARBA" id="ARBA00005854"/>
    </source>
</evidence>
<dbReference type="GO" id="GO:0008652">
    <property type="term" value="P:amino acid biosynthetic process"/>
    <property type="evidence" value="ECO:0007669"/>
    <property type="project" value="UniProtKB-KW"/>
</dbReference>
<accession>A0A7J3I723</accession>
<dbReference type="Pfam" id="PF00389">
    <property type="entry name" value="2-Hacid_dh"/>
    <property type="match status" value="1"/>
</dbReference>
<dbReference type="InterPro" id="IPR036291">
    <property type="entry name" value="NAD(P)-bd_dom_sf"/>
</dbReference>
<dbReference type="PANTHER" id="PTHR42789:SF1">
    <property type="entry name" value="D-ISOMER SPECIFIC 2-HYDROXYACID DEHYDROGENASE FAMILY PROTEIN (AFU_ORTHOLOGUE AFUA_6G10090)"/>
    <property type="match status" value="1"/>
</dbReference>
<dbReference type="GO" id="GO:0051287">
    <property type="term" value="F:NAD binding"/>
    <property type="evidence" value="ECO:0007669"/>
    <property type="project" value="InterPro"/>
</dbReference>
<dbReference type="PROSITE" id="PS00065">
    <property type="entry name" value="D_2_HYDROXYACID_DH_1"/>
    <property type="match status" value="1"/>
</dbReference>